<name>A0A9X0YGY3_9FLAO</name>
<protein>
    <recommendedName>
        <fullName evidence="3">Secretion system C-terminal sorting domain-containing protein</fullName>
    </recommendedName>
</protein>
<reference evidence="4" key="1">
    <citation type="submission" date="2021-03" db="EMBL/GenBank/DDBJ databases">
        <title>Genomic Encyclopedia of Type Strains, Phase IV (KMG-IV): sequencing the most valuable type-strain genomes for metagenomic binning, comparative biology and taxonomic classification.</title>
        <authorList>
            <person name="Goeker M."/>
        </authorList>
    </citation>
    <scope>NUCLEOTIDE SEQUENCE</scope>
    <source>
        <strain evidence="4">DSM 15523</strain>
        <strain evidence="5 7">DSM 16476</strain>
    </source>
</reference>
<dbReference type="InterPro" id="IPR026444">
    <property type="entry name" value="Secre_tail"/>
</dbReference>
<feature type="chain" id="PRO_5040922787" description="Secretion system C-terminal sorting domain-containing protein" evidence="2">
    <location>
        <begin position="20"/>
        <end position="416"/>
    </location>
</feature>
<sequence length="416" mass="46870">MKRTLQFLCLICSCTTIFAQETEVSLTMAPSYANTIYYDLDTKTVTSFTADAWDVGFLRTSAMSMSIRTNSLIEVFEASNDTDDWATIDITNEENWTPLYNGDTDWTSGSIDRGSATYGWGEYNITNHHVTGSIIFILKFTDGTYAKFINEDFYGGYTFRYATWDGSAWSEDTTETILNTENENNRFNYYSIKEGSKVVAEPNMDAWHLVFTKYYTDVEDNEGNTVKYLVTGTLINEGLTVAVNEEEEDTADTTNLTYSEATNSIGYGWKSFSMDTFSYIVDENKAYYIKSEEGSIYRLVFTSFEGSATGNLAFKFDDITNSLSIDDVNESISFGIYPNPSSDKKINLVYDVNTLTTDINEVEIYAITGAKVFSSTLKSNTGFYNKELHLENLQSGVYVLKFTSGTTSITRKLILN</sequence>
<evidence type="ECO:0000256" key="1">
    <source>
        <dbReference type="ARBA" id="ARBA00022729"/>
    </source>
</evidence>
<evidence type="ECO:0000313" key="7">
    <source>
        <dbReference type="Proteomes" id="UP001231587"/>
    </source>
</evidence>
<feature type="signal peptide" evidence="2">
    <location>
        <begin position="1"/>
        <end position="19"/>
    </location>
</feature>
<gene>
    <name evidence="4" type="ORF">J2Z56_000366</name>
    <name evidence="5" type="ORF">J2Z57_001032</name>
</gene>
<evidence type="ECO:0000313" key="4">
    <source>
        <dbReference type="EMBL" id="MBP1838470.1"/>
    </source>
</evidence>
<dbReference type="Proteomes" id="UP001231587">
    <property type="component" value="Unassembled WGS sequence"/>
</dbReference>
<dbReference type="RefSeq" id="WP_083495714.1">
    <property type="nucleotide sequence ID" value="NZ_JAGGJQ010000001.1"/>
</dbReference>
<comment type="caution">
    <text evidence="4">The sequence shown here is derived from an EMBL/GenBank/DDBJ whole genome shotgun (WGS) entry which is preliminary data.</text>
</comment>
<dbReference type="InterPro" id="IPR025921">
    <property type="entry name" value="HmuY"/>
</dbReference>
<evidence type="ECO:0000256" key="2">
    <source>
        <dbReference type="SAM" id="SignalP"/>
    </source>
</evidence>
<feature type="domain" description="Secretion system C-terminal sorting" evidence="3">
    <location>
        <begin position="336"/>
        <end position="414"/>
    </location>
</feature>
<dbReference type="Pfam" id="PF18962">
    <property type="entry name" value="Por_Secre_tail"/>
    <property type="match status" value="1"/>
</dbReference>
<dbReference type="OrthoDB" id="629570at2"/>
<dbReference type="EMBL" id="JAUSUU010000002">
    <property type="protein sequence ID" value="MDQ0334605.1"/>
    <property type="molecule type" value="Genomic_DNA"/>
</dbReference>
<evidence type="ECO:0000313" key="5">
    <source>
        <dbReference type="EMBL" id="MDQ0334605.1"/>
    </source>
</evidence>
<dbReference type="EMBL" id="JAGGJQ010000001">
    <property type="protein sequence ID" value="MBP1838470.1"/>
    <property type="molecule type" value="Genomic_DNA"/>
</dbReference>
<evidence type="ECO:0000313" key="6">
    <source>
        <dbReference type="Proteomes" id="UP001138672"/>
    </source>
</evidence>
<proteinExistence type="predicted"/>
<evidence type="ECO:0000259" key="3">
    <source>
        <dbReference type="Pfam" id="PF18962"/>
    </source>
</evidence>
<accession>A0A9X0YGY3</accession>
<keyword evidence="1 2" id="KW-0732">Signal</keyword>
<keyword evidence="7" id="KW-1185">Reference proteome</keyword>
<dbReference type="Proteomes" id="UP001138672">
    <property type="component" value="Unassembled WGS sequence"/>
</dbReference>
<dbReference type="NCBIfam" id="TIGR04183">
    <property type="entry name" value="Por_Secre_tail"/>
    <property type="match status" value="1"/>
</dbReference>
<dbReference type="Pfam" id="PF14064">
    <property type="entry name" value="HmuY"/>
    <property type="match status" value="1"/>
</dbReference>
<organism evidence="4 6">
    <name type="scientific">Formosa algae</name>
    <dbReference type="NCBI Taxonomy" id="225843"/>
    <lineage>
        <taxon>Bacteria</taxon>
        <taxon>Pseudomonadati</taxon>
        <taxon>Bacteroidota</taxon>
        <taxon>Flavobacteriia</taxon>
        <taxon>Flavobacteriales</taxon>
        <taxon>Flavobacteriaceae</taxon>
        <taxon>Formosa</taxon>
    </lineage>
</organism>
<dbReference type="AlphaFoldDB" id="A0A9X0YGY3"/>